<dbReference type="Proteomes" id="UP000807769">
    <property type="component" value="Unassembled WGS sequence"/>
</dbReference>
<evidence type="ECO:0000313" key="2">
    <source>
        <dbReference type="EMBL" id="KAG1806203.1"/>
    </source>
</evidence>
<dbReference type="RefSeq" id="XP_041187712.1">
    <property type="nucleotide sequence ID" value="XM_041341052.1"/>
</dbReference>
<protein>
    <submittedName>
        <fullName evidence="2">Uncharacterized protein</fullName>
    </submittedName>
</protein>
<dbReference type="AlphaFoldDB" id="A0A9P7DYE4"/>
<organism evidence="2 3">
    <name type="scientific">Suillus subaureus</name>
    <dbReference type="NCBI Taxonomy" id="48587"/>
    <lineage>
        <taxon>Eukaryota</taxon>
        <taxon>Fungi</taxon>
        <taxon>Dikarya</taxon>
        <taxon>Basidiomycota</taxon>
        <taxon>Agaricomycotina</taxon>
        <taxon>Agaricomycetes</taxon>
        <taxon>Agaricomycetidae</taxon>
        <taxon>Boletales</taxon>
        <taxon>Suillineae</taxon>
        <taxon>Suillaceae</taxon>
        <taxon>Suillus</taxon>
    </lineage>
</organism>
<dbReference type="OrthoDB" id="2685182at2759"/>
<dbReference type="GeneID" id="64635068"/>
<sequence length="176" mass="18925">MSDDAAKATITNVDMAVVNTELSQNEGELSPVHVVEEYTFVSDHSTHKTLQIALSQEELDLAGNFLHDLCQECLSSTIAELAPQTVTHHSPCASSLPGDEQVMLQESSPFRKHTLSASASLTSEAKRYCGDHPLPDVGMSPSSAPEVLEDTHSSMDRIQNAVTVSSTPIPQPLSQL</sequence>
<dbReference type="EMBL" id="JABBWG010000047">
    <property type="protein sequence ID" value="KAG1806203.1"/>
    <property type="molecule type" value="Genomic_DNA"/>
</dbReference>
<accession>A0A9P7DYE4</accession>
<gene>
    <name evidence="2" type="ORF">BJ212DRAFT_1485955</name>
</gene>
<name>A0A9P7DYE4_9AGAM</name>
<keyword evidence="3" id="KW-1185">Reference proteome</keyword>
<proteinExistence type="predicted"/>
<reference evidence="2" key="1">
    <citation type="journal article" date="2020" name="New Phytol.">
        <title>Comparative genomics reveals dynamic genome evolution in host specialist ectomycorrhizal fungi.</title>
        <authorList>
            <person name="Lofgren L.A."/>
            <person name="Nguyen N.H."/>
            <person name="Vilgalys R."/>
            <person name="Ruytinx J."/>
            <person name="Liao H.L."/>
            <person name="Branco S."/>
            <person name="Kuo A."/>
            <person name="LaButti K."/>
            <person name="Lipzen A."/>
            <person name="Andreopoulos W."/>
            <person name="Pangilinan J."/>
            <person name="Riley R."/>
            <person name="Hundley H."/>
            <person name="Na H."/>
            <person name="Barry K."/>
            <person name="Grigoriev I.V."/>
            <person name="Stajich J.E."/>
            <person name="Kennedy P.G."/>
        </authorList>
    </citation>
    <scope>NUCLEOTIDE SEQUENCE</scope>
    <source>
        <strain evidence="2">MN1</strain>
    </source>
</reference>
<evidence type="ECO:0000256" key="1">
    <source>
        <dbReference type="SAM" id="MobiDB-lite"/>
    </source>
</evidence>
<evidence type="ECO:0000313" key="3">
    <source>
        <dbReference type="Proteomes" id="UP000807769"/>
    </source>
</evidence>
<feature type="region of interest" description="Disordered" evidence="1">
    <location>
        <begin position="133"/>
        <end position="152"/>
    </location>
</feature>
<comment type="caution">
    <text evidence="2">The sequence shown here is derived from an EMBL/GenBank/DDBJ whole genome shotgun (WGS) entry which is preliminary data.</text>
</comment>